<evidence type="ECO:0000313" key="1">
    <source>
        <dbReference type="EMBL" id="KAI0028030.1"/>
    </source>
</evidence>
<keyword evidence="1" id="KW-0032">Aminotransferase</keyword>
<name>A0ACB8Q927_9AGAM</name>
<sequence>MRAAIRADVRRRARAARRGTSPKPVPSLPNSPSTAYTTPTHPVPGPNPTELTQTTLARAKQYILPVYARPDFVVVKGAGCRVWDADGREFLDFTAGIAVNALGHADAGVAEVLRQQASTLLHASNAVYNAPAAALAEKLVTLTQVAGGLGYVPSAHPTTAPGAKVFFANSGTEANEGALKIARMAGKVRGGQHGKKHAIVCFAHSFHGRSLGALSVTQNAKYQTPFEPLIPGVRVGKLNEHSGLDTLIDEDVCGVILEPIQGEGGVNAAEAGWIREVARRAREVGAVLIYDEIQCGLYRSGTLWAHSTWPADCQPDVVTMAKPLANGYPIGAVLVRDAVAEVMTAGSHGTTFGGSPLACAVGLHVLGRLSDPHFLGHAAETGAYLLARLERLAGWFPGVVEPRIRGRGLILGLVLPKAGHPARLVELARERGLLLLTAGSDCVRLVPSLNVSVAEVGRAVDVIESCLGVMSSEPA</sequence>
<proteinExistence type="predicted"/>
<dbReference type="EMBL" id="MU273802">
    <property type="protein sequence ID" value="KAI0028030.1"/>
    <property type="molecule type" value="Genomic_DNA"/>
</dbReference>
<evidence type="ECO:0000313" key="2">
    <source>
        <dbReference type="Proteomes" id="UP000814128"/>
    </source>
</evidence>
<organism evidence="1 2">
    <name type="scientific">Vararia minispora EC-137</name>
    <dbReference type="NCBI Taxonomy" id="1314806"/>
    <lineage>
        <taxon>Eukaryota</taxon>
        <taxon>Fungi</taxon>
        <taxon>Dikarya</taxon>
        <taxon>Basidiomycota</taxon>
        <taxon>Agaricomycotina</taxon>
        <taxon>Agaricomycetes</taxon>
        <taxon>Russulales</taxon>
        <taxon>Lachnocladiaceae</taxon>
        <taxon>Vararia</taxon>
    </lineage>
</organism>
<keyword evidence="1" id="KW-0808">Transferase</keyword>
<accession>A0ACB8Q927</accession>
<comment type="caution">
    <text evidence="1">The sequence shown here is derived from an EMBL/GenBank/DDBJ whole genome shotgun (WGS) entry which is preliminary data.</text>
</comment>
<keyword evidence="2" id="KW-1185">Reference proteome</keyword>
<gene>
    <name evidence="1" type="ORF">K488DRAFT_80889</name>
</gene>
<reference evidence="1" key="1">
    <citation type="submission" date="2021-02" db="EMBL/GenBank/DDBJ databases">
        <authorList>
            <consortium name="DOE Joint Genome Institute"/>
            <person name="Ahrendt S."/>
            <person name="Looney B.P."/>
            <person name="Miyauchi S."/>
            <person name="Morin E."/>
            <person name="Drula E."/>
            <person name="Courty P.E."/>
            <person name="Chicoki N."/>
            <person name="Fauchery L."/>
            <person name="Kohler A."/>
            <person name="Kuo A."/>
            <person name="Labutti K."/>
            <person name="Pangilinan J."/>
            <person name="Lipzen A."/>
            <person name="Riley R."/>
            <person name="Andreopoulos W."/>
            <person name="He G."/>
            <person name="Johnson J."/>
            <person name="Barry K.W."/>
            <person name="Grigoriev I.V."/>
            <person name="Nagy L."/>
            <person name="Hibbett D."/>
            <person name="Henrissat B."/>
            <person name="Matheny P.B."/>
            <person name="Labbe J."/>
            <person name="Martin F."/>
        </authorList>
    </citation>
    <scope>NUCLEOTIDE SEQUENCE</scope>
    <source>
        <strain evidence="1">EC-137</strain>
    </source>
</reference>
<reference evidence="1" key="2">
    <citation type="journal article" date="2022" name="New Phytol.">
        <title>Evolutionary transition to the ectomycorrhizal habit in the genomes of a hyperdiverse lineage of mushroom-forming fungi.</title>
        <authorList>
            <person name="Looney B."/>
            <person name="Miyauchi S."/>
            <person name="Morin E."/>
            <person name="Drula E."/>
            <person name="Courty P.E."/>
            <person name="Kohler A."/>
            <person name="Kuo A."/>
            <person name="LaButti K."/>
            <person name="Pangilinan J."/>
            <person name="Lipzen A."/>
            <person name="Riley R."/>
            <person name="Andreopoulos W."/>
            <person name="He G."/>
            <person name="Johnson J."/>
            <person name="Nolan M."/>
            <person name="Tritt A."/>
            <person name="Barry K.W."/>
            <person name="Grigoriev I.V."/>
            <person name="Nagy L.G."/>
            <person name="Hibbett D."/>
            <person name="Henrissat B."/>
            <person name="Matheny P.B."/>
            <person name="Labbe J."/>
            <person name="Martin F.M."/>
        </authorList>
    </citation>
    <scope>NUCLEOTIDE SEQUENCE</scope>
    <source>
        <strain evidence="1">EC-137</strain>
    </source>
</reference>
<protein>
    <submittedName>
        <fullName evidence="1">Acetylornithine aminotransferase</fullName>
    </submittedName>
</protein>
<dbReference type="Proteomes" id="UP000814128">
    <property type="component" value="Unassembled WGS sequence"/>
</dbReference>